<dbReference type="Gene3D" id="2.40.50.140">
    <property type="entry name" value="Nucleic acid-binding proteins"/>
    <property type="match status" value="1"/>
</dbReference>
<sequence>MCRSIAFNLLQEVSFDCIARIDNVERDSAWYYIACNGCQSKVTKGPLRQCAPSVATLTLLDRSVISIYENNDQAIFVLLGDAGRELTRKNAAELVDNYFEANQELGVGHEMPPPPHPHQALIDNIGQTHKFMKVSDLNLTGKTRTITVTKFVSTKVHPPVPTPTKIPLDVDDEVAVPSASFVAGSGFNADKGNESTSNRDESQKAKCPKH</sequence>
<feature type="region of interest" description="Disordered" evidence="1">
    <location>
        <begin position="181"/>
        <end position="210"/>
    </location>
</feature>
<evidence type="ECO:0000313" key="3">
    <source>
        <dbReference type="Proteomes" id="UP001642260"/>
    </source>
</evidence>
<protein>
    <recommendedName>
        <fullName evidence="4">Replication factor A C-terminal domain-containing protein</fullName>
    </recommendedName>
</protein>
<accession>A0ABC8M424</accession>
<feature type="compositionally biased region" description="Basic and acidic residues" evidence="1">
    <location>
        <begin position="191"/>
        <end position="204"/>
    </location>
</feature>
<dbReference type="SUPFAM" id="SSF50249">
    <property type="entry name" value="Nucleic acid-binding proteins"/>
    <property type="match status" value="1"/>
</dbReference>
<evidence type="ECO:0000313" key="2">
    <source>
        <dbReference type="EMBL" id="CAH8390334.1"/>
    </source>
</evidence>
<proteinExistence type="predicted"/>
<gene>
    <name evidence="2" type="ORF">ERUC_LOCUS42817</name>
</gene>
<organism evidence="2 3">
    <name type="scientific">Eruca vesicaria subsp. sativa</name>
    <name type="common">Garden rocket</name>
    <name type="synonym">Eruca sativa</name>
    <dbReference type="NCBI Taxonomy" id="29727"/>
    <lineage>
        <taxon>Eukaryota</taxon>
        <taxon>Viridiplantae</taxon>
        <taxon>Streptophyta</taxon>
        <taxon>Embryophyta</taxon>
        <taxon>Tracheophyta</taxon>
        <taxon>Spermatophyta</taxon>
        <taxon>Magnoliopsida</taxon>
        <taxon>eudicotyledons</taxon>
        <taxon>Gunneridae</taxon>
        <taxon>Pentapetalae</taxon>
        <taxon>rosids</taxon>
        <taxon>malvids</taxon>
        <taxon>Brassicales</taxon>
        <taxon>Brassicaceae</taxon>
        <taxon>Brassiceae</taxon>
        <taxon>Eruca</taxon>
    </lineage>
</organism>
<evidence type="ECO:0008006" key="4">
    <source>
        <dbReference type="Google" id="ProtNLM"/>
    </source>
</evidence>
<evidence type="ECO:0000256" key="1">
    <source>
        <dbReference type="SAM" id="MobiDB-lite"/>
    </source>
</evidence>
<keyword evidence="3" id="KW-1185">Reference proteome</keyword>
<dbReference type="EMBL" id="CAKOAT010889598">
    <property type="protein sequence ID" value="CAH8390334.1"/>
    <property type="molecule type" value="Genomic_DNA"/>
</dbReference>
<dbReference type="Proteomes" id="UP001642260">
    <property type="component" value="Unassembled WGS sequence"/>
</dbReference>
<comment type="caution">
    <text evidence="2">The sequence shown here is derived from an EMBL/GenBank/DDBJ whole genome shotgun (WGS) entry which is preliminary data.</text>
</comment>
<reference evidence="2 3" key="1">
    <citation type="submission" date="2022-03" db="EMBL/GenBank/DDBJ databases">
        <authorList>
            <person name="Macdonald S."/>
            <person name="Ahmed S."/>
            <person name="Newling K."/>
        </authorList>
    </citation>
    <scope>NUCLEOTIDE SEQUENCE [LARGE SCALE GENOMIC DNA]</scope>
</reference>
<dbReference type="AlphaFoldDB" id="A0ABC8M424"/>
<name>A0ABC8M424_ERUVS</name>
<dbReference type="InterPro" id="IPR012340">
    <property type="entry name" value="NA-bd_OB-fold"/>
</dbReference>